<dbReference type="EMBL" id="JAFBDZ010000002">
    <property type="protein sequence ID" value="MBM7586091.1"/>
    <property type="molecule type" value="Genomic_DNA"/>
</dbReference>
<accession>A0ABS2NEV4</accession>
<reference evidence="9 10" key="1">
    <citation type="submission" date="2021-01" db="EMBL/GenBank/DDBJ databases">
        <title>Genomic Encyclopedia of Type Strains, Phase IV (KMG-IV): sequencing the most valuable type-strain genomes for metagenomic binning, comparative biology and taxonomic classification.</title>
        <authorList>
            <person name="Goeker M."/>
        </authorList>
    </citation>
    <scope>NUCLEOTIDE SEQUENCE [LARGE SCALE GENOMIC DNA]</scope>
    <source>
        <strain evidence="9 10">DSM 24834</strain>
    </source>
</reference>
<feature type="transmembrane region" description="Helical" evidence="8">
    <location>
        <begin position="32"/>
        <end position="51"/>
    </location>
</feature>
<evidence type="ECO:0000256" key="8">
    <source>
        <dbReference type="SAM" id="Phobius"/>
    </source>
</evidence>
<evidence type="ECO:0000256" key="3">
    <source>
        <dbReference type="ARBA" id="ARBA00022475"/>
    </source>
</evidence>
<evidence type="ECO:0000256" key="6">
    <source>
        <dbReference type="ARBA" id="ARBA00023136"/>
    </source>
</evidence>
<evidence type="ECO:0000256" key="5">
    <source>
        <dbReference type="ARBA" id="ARBA00022989"/>
    </source>
</evidence>
<dbReference type="SUPFAM" id="SSF103481">
    <property type="entry name" value="Multidrug resistance efflux transporter EmrE"/>
    <property type="match status" value="1"/>
</dbReference>
<evidence type="ECO:0000256" key="4">
    <source>
        <dbReference type="ARBA" id="ARBA00022692"/>
    </source>
</evidence>
<dbReference type="Pfam" id="PF00893">
    <property type="entry name" value="Multi_Drug_Res"/>
    <property type="match status" value="1"/>
</dbReference>
<evidence type="ECO:0000256" key="1">
    <source>
        <dbReference type="ARBA" id="ARBA00004651"/>
    </source>
</evidence>
<proteinExistence type="inferred from homology"/>
<evidence type="ECO:0000256" key="7">
    <source>
        <dbReference type="RuleBase" id="RU003942"/>
    </source>
</evidence>
<dbReference type="InterPro" id="IPR000390">
    <property type="entry name" value="Small_drug/metabolite_transptr"/>
</dbReference>
<comment type="subcellular location">
    <subcellularLocation>
        <location evidence="1 7">Cell membrane</location>
        <topology evidence="1 7">Multi-pass membrane protein</topology>
    </subcellularLocation>
</comment>
<dbReference type="PANTHER" id="PTHR30561:SF0">
    <property type="entry name" value="GUANIDINIUM EXPORTER"/>
    <property type="match status" value="1"/>
</dbReference>
<sequence>MVWFLLILAGIEEVVATIAMKYVDGLKKKSPIIVMVAGFAFSFYCLSRAMIVLPAGVAYAVWTGIGSFGIIMVGRFWFKEKLNPYQYVSLSLILLGVIGLKITT</sequence>
<keyword evidence="2" id="KW-0813">Transport</keyword>
<dbReference type="Proteomes" id="UP001646157">
    <property type="component" value="Unassembled WGS sequence"/>
</dbReference>
<keyword evidence="10" id="KW-1185">Reference proteome</keyword>
<gene>
    <name evidence="9" type="ORF">JOC86_002633</name>
</gene>
<protein>
    <submittedName>
        <fullName evidence="9">Quaternary ammonium compound-resistance protein SugE</fullName>
    </submittedName>
</protein>
<keyword evidence="4 7" id="KW-0812">Transmembrane</keyword>
<dbReference type="PANTHER" id="PTHR30561">
    <property type="entry name" value="SMR FAMILY PROTON-DEPENDENT DRUG EFFLUX TRANSPORTER SUGE"/>
    <property type="match status" value="1"/>
</dbReference>
<comment type="caution">
    <text evidence="9">The sequence shown here is derived from an EMBL/GenBank/DDBJ whole genome shotgun (WGS) entry which is preliminary data.</text>
</comment>
<organism evidence="9 10">
    <name type="scientific">Rossellomorea pakistanensis</name>
    <dbReference type="NCBI Taxonomy" id="992288"/>
    <lineage>
        <taxon>Bacteria</taxon>
        <taxon>Bacillati</taxon>
        <taxon>Bacillota</taxon>
        <taxon>Bacilli</taxon>
        <taxon>Bacillales</taxon>
        <taxon>Bacillaceae</taxon>
        <taxon>Rossellomorea</taxon>
    </lineage>
</organism>
<feature type="transmembrane region" description="Helical" evidence="8">
    <location>
        <begin position="58"/>
        <end position="78"/>
    </location>
</feature>
<evidence type="ECO:0000313" key="10">
    <source>
        <dbReference type="Proteomes" id="UP001646157"/>
    </source>
</evidence>
<name>A0ABS2NEV4_9BACI</name>
<dbReference type="InterPro" id="IPR045324">
    <property type="entry name" value="Small_multidrug_res"/>
</dbReference>
<keyword evidence="6 8" id="KW-0472">Membrane</keyword>
<keyword evidence="5 8" id="KW-1133">Transmembrane helix</keyword>
<evidence type="ECO:0000313" key="9">
    <source>
        <dbReference type="EMBL" id="MBM7586091.1"/>
    </source>
</evidence>
<comment type="similarity">
    <text evidence="7">Belongs to the drug/metabolite transporter (DMT) superfamily. Small multidrug resistance (SMR) (TC 2.A.7.1) family.</text>
</comment>
<dbReference type="InterPro" id="IPR037185">
    <property type="entry name" value="EmrE-like"/>
</dbReference>
<dbReference type="RefSeq" id="WP_205173147.1">
    <property type="nucleotide sequence ID" value="NZ_JAFBDZ010000002.1"/>
</dbReference>
<dbReference type="Gene3D" id="1.10.3730.20">
    <property type="match status" value="1"/>
</dbReference>
<evidence type="ECO:0000256" key="2">
    <source>
        <dbReference type="ARBA" id="ARBA00022448"/>
    </source>
</evidence>
<keyword evidence="3" id="KW-1003">Cell membrane</keyword>